<gene>
    <name evidence="2" type="ORF">GHO37_23825</name>
</gene>
<evidence type="ECO:0000313" key="2">
    <source>
        <dbReference type="EMBL" id="MQT77289.1"/>
    </source>
</evidence>
<name>A0A7X2BW45_9PSED</name>
<dbReference type="Gene3D" id="1.10.10.2830">
    <property type="match status" value="1"/>
</dbReference>
<evidence type="ECO:0008006" key="4">
    <source>
        <dbReference type="Google" id="ProtNLM"/>
    </source>
</evidence>
<sequence>MKTEPAEVSFDLHPWADLFPLMCDEGLTLLSLSLQDKGQREPIVLSEGKILDGRNRFRGLKALNRPIETLNFEGDDPVSYVADHNLHRRHLKPSQRAAVAAWLSELLRADNLEESAESEDTADSALALTQAEAANQLGVSKRLVAAGSTIKIQGHPDLINLVKNGIMGIESAVLVSDLSMDSQEEILNNSPEDFRKAIKDVRDKNKLGKTRAGESSEPSSNSKRLGYNGTAAGSVSG</sequence>
<accession>A0A7X2BW45</accession>
<dbReference type="InterPro" id="IPR036086">
    <property type="entry name" value="ParB/Sulfiredoxin_sf"/>
</dbReference>
<feature type="compositionally biased region" description="Basic and acidic residues" evidence="1">
    <location>
        <begin position="197"/>
        <end position="214"/>
    </location>
</feature>
<dbReference type="Proteomes" id="UP000447574">
    <property type="component" value="Unassembled WGS sequence"/>
</dbReference>
<dbReference type="SUPFAM" id="SSF110849">
    <property type="entry name" value="ParB/Sulfiredoxin"/>
    <property type="match status" value="1"/>
</dbReference>
<comment type="caution">
    <text evidence="2">The sequence shown here is derived from an EMBL/GenBank/DDBJ whole genome shotgun (WGS) entry which is preliminary data.</text>
</comment>
<dbReference type="RefSeq" id="WP_153438981.1">
    <property type="nucleotide sequence ID" value="NZ_WIWF01000143.1"/>
</dbReference>
<feature type="region of interest" description="Disordered" evidence="1">
    <location>
        <begin position="197"/>
        <end position="237"/>
    </location>
</feature>
<organism evidence="2 3">
    <name type="scientific">Pseudomonas helleri</name>
    <dbReference type="NCBI Taxonomy" id="1608996"/>
    <lineage>
        <taxon>Bacteria</taxon>
        <taxon>Pseudomonadati</taxon>
        <taxon>Pseudomonadota</taxon>
        <taxon>Gammaproteobacteria</taxon>
        <taxon>Pseudomonadales</taxon>
        <taxon>Pseudomonadaceae</taxon>
        <taxon>Pseudomonas</taxon>
    </lineage>
</organism>
<dbReference type="AlphaFoldDB" id="A0A7X2BW45"/>
<protein>
    <recommendedName>
        <fullName evidence="4">ParB/Sulfiredoxin domain-containing protein</fullName>
    </recommendedName>
</protein>
<dbReference type="EMBL" id="WIWF01000143">
    <property type="protein sequence ID" value="MQT77289.1"/>
    <property type="molecule type" value="Genomic_DNA"/>
</dbReference>
<reference evidence="2 3" key="1">
    <citation type="submission" date="2019-10" db="EMBL/GenBank/DDBJ databases">
        <title>Evaluation of single-gene subtyping targets for Pseudomonas.</title>
        <authorList>
            <person name="Reichler S.J."/>
            <person name="Orsi R.H."/>
            <person name="Wiedmann M."/>
            <person name="Martin N.H."/>
            <person name="Murphy S.I."/>
        </authorList>
    </citation>
    <scope>NUCLEOTIDE SEQUENCE [LARGE SCALE GENOMIC DNA]</scope>
    <source>
        <strain evidence="2 3">FSL R10-2932</strain>
    </source>
</reference>
<evidence type="ECO:0000256" key="1">
    <source>
        <dbReference type="SAM" id="MobiDB-lite"/>
    </source>
</evidence>
<evidence type="ECO:0000313" key="3">
    <source>
        <dbReference type="Proteomes" id="UP000447574"/>
    </source>
</evidence>
<proteinExistence type="predicted"/>